<feature type="domain" description="Helicase ATP-binding" evidence="6">
    <location>
        <begin position="9"/>
        <end position="157"/>
    </location>
</feature>
<keyword evidence="1" id="KW-0547">Nucleotide-binding</keyword>
<evidence type="ECO:0000256" key="3">
    <source>
        <dbReference type="ARBA" id="ARBA00022806"/>
    </source>
</evidence>
<dbReference type="InterPro" id="IPR001650">
    <property type="entry name" value="Helicase_C-like"/>
</dbReference>
<evidence type="ECO:0000259" key="6">
    <source>
        <dbReference type="PROSITE" id="PS51192"/>
    </source>
</evidence>
<dbReference type="InterPro" id="IPR014001">
    <property type="entry name" value="Helicase_ATP-bd"/>
</dbReference>
<feature type="domain" description="Helicase C-terminal" evidence="7">
    <location>
        <begin position="164"/>
        <end position="317"/>
    </location>
</feature>
<evidence type="ECO:0000313" key="8">
    <source>
        <dbReference type="EMBL" id="MCX5571562.1"/>
    </source>
</evidence>
<reference evidence="8" key="1">
    <citation type="submission" date="2022-11" db="EMBL/GenBank/DDBJ databases">
        <title>Biodiversity and phylogenetic relationships of bacteria.</title>
        <authorList>
            <person name="Machado R.A.R."/>
            <person name="Bhat A."/>
            <person name="Loulou A."/>
            <person name="Kallel S."/>
        </authorList>
    </citation>
    <scope>NUCLEOTIDE SEQUENCE</scope>
    <source>
        <strain evidence="8">K-TC2</strain>
    </source>
</reference>
<dbReference type="PANTHER" id="PTHR12131:SF1">
    <property type="entry name" value="ATP-DEPENDENT RNA HELICASE SUPV3L1, MITOCHONDRIAL-RELATED"/>
    <property type="match status" value="1"/>
</dbReference>
<proteinExistence type="predicted"/>
<organism evidence="8 9">
    <name type="scientific">Kaistia nematophila</name>
    <dbReference type="NCBI Taxonomy" id="2994654"/>
    <lineage>
        <taxon>Bacteria</taxon>
        <taxon>Pseudomonadati</taxon>
        <taxon>Pseudomonadota</taxon>
        <taxon>Alphaproteobacteria</taxon>
        <taxon>Hyphomicrobiales</taxon>
        <taxon>Kaistiaceae</taxon>
        <taxon>Kaistia</taxon>
    </lineage>
</organism>
<dbReference type="PANTHER" id="PTHR12131">
    <property type="entry name" value="ATP-DEPENDENT RNA AND DNA HELICASE"/>
    <property type="match status" value="1"/>
</dbReference>
<accession>A0A9X3IN39</accession>
<sequence length="1055" mass="115502">MNERTRPPGAGAGGRNVTAVLGPTNTGKTHLAIERMLAHSSGIIGLPLRLLAREVYGRIAARIGTESVALITGEEKIVPPNPRFRVCTVEALPSHTDVSFVAIDEIQLAADLDRGHVFTDRLLNLRGRDETLLLGAATMRGILEKLLPGIEVITRPRMSMLTYAGSKKITRLPRRSAVVAFSADEVYAVAELIRRQRGGAAVVLGSLSPRTRNAQVELYQSGDVDFLVATDAIGMGLNLDVDHVAFAQERKFDGFQYRRLTAAELGQIAGRAGRHTRDGSFGVTGQVDPFEDELIEALESHHFMPVRTLQWRNRALDFRSIDALRASLDRPPGMEGLSKAPPSEDVTVLEILARDPGIRALADRRERLELLWDICQTPDYRRIAPANHAELVGDIFTFVAREGAVPDDWFKRQVAFADRTDGDIDTLANRIAHIRTWTFAANRPNWLKDPRHWQERTRAIEDRLSDALHERLTQRFVDRRTSVLMKRLRENAMLEAEITTSGDVLVEGQHVGSLQGFRFTPDPQADGPDAKAIGAVAQKALAGEIERRAEKIGNAPNPEFLLSTDGTLRWLGAPVARIVATDDALRPRLILLADEGLTGPARERVQDRVDIWLKSHIETLLKPLFELLAGVELSGPARGIAFRLVEGQGVLERSELAEEIKALDQEARSGLRKLGVRFGAYHIYVPALLKPAPSALNAMLWALKNQGLDAPGLIELPQLSATGRTTVPVDPSFARPLYRVVGYRIAGNRAVRIDILERLADIIRPLIAWKPTSDNLVPPEGAVDGNGFTVTVAMTSLLGCSGEDFAGVLKSLGYRLDRRPAPPKAAPVAEEAAPAVTVVSEETVETTETATDAAVEAPAGETVVTEETAETVVTETTAEAPAEEATEADATPVVEAPSLETGDTEPAVPAEPEMIDVWRPGRFDRRPQQRDHRRDRRPQHGAPAEAGASEAKPEGRDGGRGRQQDGERDGRRQGGRPQQQRGQRPERGDRNDHRGNDHRGKGGEHRGKGGDNRQGQNAPQSRREEPRRERPIDPNSPFAALAALKADLEAKKRGG</sequence>
<feature type="compositionally biased region" description="Basic and acidic residues" evidence="5">
    <location>
        <begin position="1021"/>
        <end position="1032"/>
    </location>
</feature>
<dbReference type="Gene3D" id="3.40.50.300">
    <property type="entry name" value="P-loop containing nucleotide triphosphate hydrolases"/>
    <property type="match status" value="2"/>
</dbReference>
<feature type="compositionally biased region" description="Basic and acidic residues" evidence="5">
    <location>
        <begin position="983"/>
        <end position="1011"/>
    </location>
</feature>
<dbReference type="PROSITE" id="PS51192">
    <property type="entry name" value="HELICASE_ATP_BIND_1"/>
    <property type="match status" value="1"/>
</dbReference>
<name>A0A9X3IN39_9HYPH</name>
<dbReference type="PROSITE" id="PS51194">
    <property type="entry name" value="HELICASE_CTER"/>
    <property type="match status" value="1"/>
</dbReference>
<dbReference type="InterPro" id="IPR027417">
    <property type="entry name" value="P-loop_NTPase"/>
</dbReference>
<evidence type="ECO:0000256" key="4">
    <source>
        <dbReference type="ARBA" id="ARBA00022840"/>
    </source>
</evidence>
<dbReference type="SMART" id="SM00490">
    <property type="entry name" value="HELICc"/>
    <property type="match status" value="1"/>
</dbReference>
<dbReference type="Proteomes" id="UP001144805">
    <property type="component" value="Unassembled WGS sequence"/>
</dbReference>
<feature type="compositionally biased region" description="Basic and acidic residues" evidence="5">
    <location>
        <begin position="919"/>
        <end position="932"/>
    </location>
</feature>
<keyword evidence="9" id="KW-1185">Reference proteome</keyword>
<evidence type="ECO:0000313" key="9">
    <source>
        <dbReference type="Proteomes" id="UP001144805"/>
    </source>
</evidence>
<dbReference type="InterPro" id="IPR055206">
    <property type="entry name" value="DEXQc_SUV3"/>
</dbReference>
<protein>
    <submittedName>
        <fullName evidence="8">Helicase-related protein</fullName>
    </submittedName>
</protein>
<feature type="region of interest" description="Disordered" evidence="5">
    <location>
        <begin position="1"/>
        <end position="23"/>
    </location>
</feature>
<evidence type="ECO:0000256" key="2">
    <source>
        <dbReference type="ARBA" id="ARBA00022801"/>
    </source>
</evidence>
<keyword evidence="4" id="KW-0067">ATP-binding</keyword>
<dbReference type="RefSeq" id="WP_266340516.1">
    <property type="nucleotide sequence ID" value="NZ_JAPKNK010000010.1"/>
</dbReference>
<keyword evidence="3 8" id="KW-0347">Helicase</keyword>
<keyword evidence="2" id="KW-0378">Hydrolase</keyword>
<dbReference type="Pfam" id="PF00271">
    <property type="entry name" value="Helicase_C"/>
    <property type="match status" value="1"/>
</dbReference>
<comment type="caution">
    <text evidence="8">The sequence shown here is derived from an EMBL/GenBank/DDBJ whole genome shotgun (WGS) entry which is preliminary data.</text>
</comment>
<dbReference type="SUPFAM" id="SSF52540">
    <property type="entry name" value="P-loop containing nucleoside triphosphate hydrolases"/>
    <property type="match status" value="2"/>
</dbReference>
<feature type="region of interest" description="Disordered" evidence="5">
    <location>
        <begin position="846"/>
        <end position="1055"/>
    </location>
</feature>
<dbReference type="InterPro" id="IPR050699">
    <property type="entry name" value="RNA-DNA_Helicase"/>
</dbReference>
<dbReference type="GO" id="GO:0004386">
    <property type="term" value="F:helicase activity"/>
    <property type="evidence" value="ECO:0007669"/>
    <property type="project" value="UniProtKB-KW"/>
</dbReference>
<dbReference type="GO" id="GO:0005524">
    <property type="term" value="F:ATP binding"/>
    <property type="evidence" value="ECO:0007669"/>
    <property type="project" value="UniProtKB-KW"/>
</dbReference>
<dbReference type="AlphaFoldDB" id="A0A9X3IN39"/>
<evidence type="ECO:0000256" key="1">
    <source>
        <dbReference type="ARBA" id="ARBA00022741"/>
    </source>
</evidence>
<feature type="compositionally biased region" description="Low complexity" evidence="5">
    <location>
        <begin position="846"/>
        <end position="880"/>
    </location>
</feature>
<gene>
    <name evidence="8" type="ORF">OSH07_20345</name>
</gene>
<dbReference type="GO" id="GO:0016787">
    <property type="term" value="F:hydrolase activity"/>
    <property type="evidence" value="ECO:0007669"/>
    <property type="project" value="UniProtKB-KW"/>
</dbReference>
<dbReference type="EMBL" id="JAPKNK010000010">
    <property type="protein sequence ID" value="MCX5571562.1"/>
    <property type="molecule type" value="Genomic_DNA"/>
</dbReference>
<feature type="compositionally biased region" description="Basic and acidic residues" evidence="5">
    <location>
        <begin position="951"/>
        <end position="972"/>
    </location>
</feature>
<evidence type="ECO:0000259" key="7">
    <source>
        <dbReference type="PROSITE" id="PS51194"/>
    </source>
</evidence>
<feature type="compositionally biased region" description="Basic and acidic residues" evidence="5">
    <location>
        <begin position="1046"/>
        <end position="1055"/>
    </location>
</feature>
<dbReference type="Pfam" id="PF22527">
    <property type="entry name" value="DEXQc_Suv3"/>
    <property type="match status" value="1"/>
</dbReference>
<evidence type="ECO:0000256" key="5">
    <source>
        <dbReference type="SAM" id="MobiDB-lite"/>
    </source>
</evidence>